<accession>A0AAE1LG85</accession>
<reference evidence="5" key="1">
    <citation type="submission" date="2021-07" db="EMBL/GenBank/DDBJ databases">
        <authorList>
            <person name="Catto M.A."/>
            <person name="Jacobson A."/>
            <person name="Kennedy G."/>
            <person name="Labadie P."/>
            <person name="Hunt B.G."/>
            <person name="Srinivasan R."/>
        </authorList>
    </citation>
    <scope>NUCLEOTIDE SEQUENCE</scope>
    <source>
        <strain evidence="5">PL_HMW_Pooled</strain>
        <tissue evidence="5">Head</tissue>
    </source>
</reference>
<evidence type="ECO:0000256" key="1">
    <source>
        <dbReference type="ARBA" id="ARBA00004123"/>
    </source>
</evidence>
<dbReference type="GO" id="GO:0003677">
    <property type="term" value="F:DNA binding"/>
    <property type="evidence" value="ECO:0007669"/>
    <property type="project" value="InterPro"/>
</dbReference>
<feature type="compositionally biased region" description="Low complexity" evidence="2">
    <location>
        <begin position="531"/>
        <end position="547"/>
    </location>
</feature>
<comment type="subcellular location">
    <subcellularLocation>
        <location evidence="1">Nucleus</location>
    </subcellularLocation>
</comment>
<name>A0AAE1LG85_9NEOP</name>
<dbReference type="SUPFAM" id="SSF46689">
    <property type="entry name" value="Homeodomain-like"/>
    <property type="match status" value="1"/>
</dbReference>
<evidence type="ECO:0000313" key="5">
    <source>
        <dbReference type="EMBL" id="KAK3918230.1"/>
    </source>
</evidence>
<evidence type="ECO:0000256" key="2">
    <source>
        <dbReference type="SAM" id="MobiDB-lite"/>
    </source>
</evidence>
<organism evidence="5 6">
    <name type="scientific">Frankliniella fusca</name>
    <dbReference type="NCBI Taxonomy" id="407009"/>
    <lineage>
        <taxon>Eukaryota</taxon>
        <taxon>Metazoa</taxon>
        <taxon>Ecdysozoa</taxon>
        <taxon>Arthropoda</taxon>
        <taxon>Hexapoda</taxon>
        <taxon>Insecta</taxon>
        <taxon>Pterygota</taxon>
        <taxon>Neoptera</taxon>
        <taxon>Paraneoptera</taxon>
        <taxon>Thysanoptera</taxon>
        <taxon>Terebrantia</taxon>
        <taxon>Thripoidea</taxon>
        <taxon>Thripidae</taxon>
        <taxon>Frankliniella</taxon>
    </lineage>
</organism>
<gene>
    <name evidence="5" type="ORF">KUF71_007647</name>
</gene>
<dbReference type="PANTHER" id="PTHR19303">
    <property type="entry name" value="TRANSPOSON"/>
    <property type="match status" value="1"/>
</dbReference>
<dbReference type="AlphaFoldDB" id="A0AAE1LG85"/>
<dbReference type="Pfam" id="PF03184">
    <property type="entry name" value="DDE_1"/>
    <property type="match status" value="1"/>
</dbReference>
<feature type="compositionally biased region" description="Basic residues" evidence="2">
    <location>
        <begin position="548"/>
        <end position="570"/>
    </location>
</feature>
<evidence type="ECO:0000313" key="6">
    <source>
        <dbReference type="Proteomes" id="UP001219518"/>
    </source>
</evidence>
<evidence type="ECO:0000259" key="4">
    <source>
        <dbReference type="Pfam" id="PF05225"/>
    </source>
</evidence>
<dbReference type="InterPro" id="IPR007889">
    <property type="entry name" value="HTH_Psq"/>
</dbReference>
<keyword evidence="6" id="KW-1185">Reference proteome</keyword>
<dbReference type="Pfam" id="PF05225">
    <property type="entry name" value="HTH_psq"/>
    <property type="match status" value="1"/>
</dbReference>
<proteinExistence type="predicted"/>
<dbReference type="Gene3D" id="1.10.10.60">
    <property type="entry name" value="Homeodomain-like"/>
    <property type="match status" value="1"/>
</dbReference>
<dbReference type="InterPro" id="IPR050863">
    <property type="entry name" value="CenT-Element_Derived"/>
</dbReference>
<sequence>MPLRRDGERVKGAFSKESVENAVRAVRQGLSVRQAAKDFSVSKSTLQRYVEKFKDTDDLTNARLTPKYASRIVFTAEIEEELVNYLMDCAKMGFGLDTVQVRQLAFQLAQRNSLPYPKNWETESAAGAAHFSPQYGNFSLIWQHWAGVDWLYGFRGRHPQITMRKPEACSTSRASAFTPENMKIFFDNLKNVLDRHSSFGDGSRVYNLDEIGTTTVGSVKRKIFAPTGVKQIPQSKTAERGTLVTTTCIVGANGTALPPILVFPRVHFQDHMLLDAYPGTLGLAAPSGWMNGDLFPRVMEHFVKNTKSSKENPTLLLLDNDTSHLSLEALDIAKANGVTLLTLSPHTSHKTQPLDVAVFSPFRTYYDNAMRNWIMANPGKKVTIYHVSSFVKTAMEKAMTPGTILAGFRKCGIFPYNPDVFTEADFLAAAPFKKPEDNTPTPDEAAASGTGTSSATTTPPSSVGAAPSTSAATSTDVCQEKTQTESGRFVGPYAIRALPSQQEKAPTPASRQSRRKGRSMIPTDTPEKQQLEAQKAAANARRSTSSGRGKRTISRRRAVVPAAKKTKTKTKNPSTSSEDEEDVDDVVPLANSDTSMTWGEDEDTGPTVVDPNALGELSRAPKEEDYVLLRREQIQKSKKPEVIYTVAKVLTEPNEHGCVQVSLLTNKPRAKGKFSTCDPAKIETISVKDNIVMLLPKPNVGTKRQHFSLTSPPCNKDRS</sequence>
<comment type="caution">
    <text evidence="5">The sequence shown here is derived from an EMBL/GenBank/DDBJ whole genome shotgun (WGS) entry which is preliminary data.</text>
</comment>
<dbReference type="GO" id="GO:0005634">
    <property type="term" value="C:nucleus"/>
    <property type="evidence" value="ECO:0007669"/>
    <property type="project" value="UniProtKB-SubCell"/>
</dbReference>
<dbReference type="InterPro" id="IPR004875">
    <property type="entry name" value="DDE_SF_endonuclease_dom"/>
</dbReference>
<protein>
    <submittedName>
        <fullName evidence="5">Pogo transposable element with KRAB domain</fullName>
    </submittedName>
</protein>
<dbReference type="EMBL" id="JAHWGI010000908">
    <property type="protein sequence ID" value="KAK3918230.1"/>
    <property type="molecule type" value="Genomic_DNA"/>
</dbReference>
<dbReference type="InterPro" id="IPR009057">
    <property type="entry name" value="Homeodomain-like_sf"/>
</dbReference>
<feature type="compositionally biased region" description="Low complexity" evidence="2">
    <location>
        <begin position="445"/>
        <end position="475"/>
    </location>
</feature>
<dbReference type="PANTHER" id="PTHR19303:SF71">
    <property type="entry name" value="ZINC FINGER PHD-TYPE DOMAIN-CONTAINING PROTEIN"/>
    <property type="match status" value="1"/>
</dbReference>
<evidence type="ECO:0000259" key="3">
    <source>
        <dbReference type="Pfam" id="PF03184"/>
    </source>
</evidence>
<dbReference type="Proteomes" id="UP001219518">
    <property type="component" value="Unassembled WGS sequence"/>
</dbReference>
<feature type="region of interest" description="Disordered" evidence="2">
    <location>
        <begin position="432"/>
        <end position="617"/>
    </location>
</feature>
<reference evidence="5" key="2">
    <citation type="journal article" date="2023" name="BMC Genomics">
        <title>Pest status, molecular evolution, and epigenetic factors derived from the genome assembly of Frankliniella fusca, a thysanopteran phytovirus vector.</title>
        <authorList>
            <person name="Catto M.A."/>
            <person name="Labadie P.E."/>
            <person name="Jacobson A.L."/>
            <person name="Kennedy G.G."/>
            <person name="Srinivasan R."/>
            <person name="Hunt B.G."/>
        </authorList>
    </citation>
    <scope>NUCLEOTIDE SEQUENCE</scope>
    <source>
        <strain evidence="5">PL_HMW_Pooled</strain>
    </source>
</reference>
<feature type="domain" description="DDE-1" evidence="3">
    <location>
        <begin position="243"/>
        <end position="408"/>
    </location>
</feature>
<feature type="domain" description="HTH psq-type" evidence="4">
    <location>
        <begin position="19"/>
        <end position="51"/>
    </location>
</feature>